<dbReference type="GO" id="GO:0006886">
    <property type="term" value="P:intracellular protein transport"/>
    <property type="evidence" value="ECO:0007669"/>
    <property type="project" value="TreeGrafter"/>
</dbReference>
<dbReference type="InterPro" id="IPR000727">
    <property type="entry name" value="T_SNARE_dom"/>
</dbReference>
<evidence type="ECO:0000256" key="1">
    <source>
        <dbReference type="ARBA" id="ARBA00009063"/>
    </source>
</evidence>
<dbReference type="InterPro" id="IPR010989">
    <property type="entry name" value="SNARE"/>
</dbReference>
<dbReference type="PROSITE" id="PS50192">
    <property type="entry name" value="T_SNARE"/>
    <property type="match status" value="1"/>
</dbReference>
<dbReference type="EMBL" id="GIBP01006860">
    <property type="protein sequence ID" value="NDV35829.1"/>
    <property type="molecule type" value="Transcribed_RNA"/>
</dbReference>
<dbReference type="PANTHER" id="PTHR19957">
    <property type="entry name" value="SYNTAXIN"/>
    <property type="match status" value="1"/>
</dbReference>
<keyword evidence="2" id="KW-0175">Coiled coil</keyword>
<dbReference type="GO" id="GO:0005484">
    <property type="term" value="F:SNAP receptor activity"/>
    <property type="evidence" value="ECO:0007669"/>
    <property type="project" value="TreeGrafter"/>
</dbReference>
<reference evidence="5" key="1">
    <citation type="journal article" date="2020" name="J. Eukaryot. Microbiol.">
        <title>De novo Sequencing, Assembly and Annotation of the Transcriptome for the Free-Living Testate Amoeba Arcella intermedia.</title>
        <authorList>
            <person name="Ribeiro G.M."/>
            <person name="Porfirio-Sousa A.L."/>
            <person name="Maurer-Alcala X.X."/>
            <person name="Katz L.A."/>
            <person name="Lahr D.J.G."/>
        </authorList>
    </citation>
    <scope>NUCLEOTIDE SEQUENCE</scope>
</reference>
<dbReference type="GO" id="GO:0006906">
    <property type="term" value="P:vesicle fusion"/>
    <property type="evidence" value="ECO:0007669"/>
    <property type="project" value="TreeGrafter"/>
</dbReference>
<feature type="transmembrane region" description="Helical" evidence="3">
    <location>
        <begin position="193"/>
        <end position="216"/>
    </location>
</feature>
<keyword evidence="3" id="KW-0472">Membrane</keyword>
<dbReference type="SUPFAM" id="SSF47661">
    <property type="entry name" value="t-snare proteins"/>
    <property type="match status" value="1"/>
</dbReference>
<organism evidence="5">
    <name type="scientific">Arcella intermedia</name>
    <dbReference type="NCBI Taxonomy" id="1963864"/>
    <lineage>
        <taxon>Eukaryota</taxon>
        <taxon>Amoebozoa</taxon>
        <taxon>Tubulinea</taxon>
        <taxon>Elardia</taxon>
        <taxon>Arcellinida</taxon>
        <taxon>Sphaerothecina</taxon>
        <taxon>Arcellidae</taxon>
        <taxon>Arcella</taxon>
    </lineage>
</organism>
<dbReference type="Gene3D" id="1.20.5.110">
    <property type="match status" value="1"/>
</dbReference>
<dbReference type="AlphaFoldDB" id="A0A6B2LFI6"/>
<dbReference type="GO" id="GO:0000149">
    <property type="term" value="F:SNARE binding"/>
    <property type="evidence" value="ECO:0007669"/>
    <property type="project" value="TreeGrafter"/>
</dbReference>
<dbReference type="GO" id="GO:0048278">
    <property type="term" value="P:vesicle docking"/>
    <property type="evidence" value="ECO:0007669"/>
    <property type="project" value="TreeGrafter"/>
</dbReference>
<dbReference type="SMART" id="SM00397">
    <property type="entry name" value="t_SNARE"/>
    <property type="match status" value="1"/>
</dbReference>
<name>A0A6B2LFI6_9EUKA</name>
<keyword evidence="3" id="KW-0812">Transmembrane</keyword>
<dbReference type="GO" id="GO:0012505">
    <property type="term" value="C:endomembrane system"/>
    <property type="evidence" value="ECO:0007669"/>
    <property type="project" value="TreeGrafter"/>
</dbReference>
<proteinExistence type="inferred from homology"/>
<dbReference type="Pfam" id="PF05739">
    <property type="entry name" value="SNARE"/>
    <property type="match status" value="1"/>
</dbReference>
<sequence length="220" mass="25215">MRYLTSKLGTHEDSKSQRTDLKNHLQTTEALLKETEQAMQKLQTLCQNNYEKRVEVDRTANELRTKVFEPINGLISQAYAKLKEIPLRSDEEEYYAHPVDDSDQEELQVLTMQHDTDFQDSIIQQRDKEIKTIQIQMGQVNEIFKDLAKLVEDQSEVVDSIQTNITQTSSHTSQGTQELKEASKSQEDTGRRYCYLALIITVVLAIVVGIVVLIVLKSRA</sequence>
<dbReference type="CDD" id="cd15840">
    <property type="entry name" value="SNARE_Qa"/>
    <property type="match status" value="1"/>
</dbReference>
<feature type="coiled-coil region" evidence="2">
    <location>
        <begin position="18"/>
        <end position="52"/>
    </location>
</feature>
<evidence type="ECO:0000256" key="3">
    <source>
        <dbReference type="SAM" id="Phobius"/>
    </source>
</evidence>
<evidence type="ECO:0000259" key="4">
    <source>
        <dbReference type="PROSITE" id="PS50192"/>
    </source>
</evidence>
<dbReference type="InterPro" id="IPR045242">
    <property type="entry name" value="Syntaxin"/>
</dbReference>
<comment type="similarity">
    <text evidence="1">Belongs to the syntaxin family.</text>
</comment>
<accession>A0A6B2LFI6</accession>
<feature type="domain" description="T-SNARE coiled-coil homology" evidence="4">
    <location>
        <begin position="120"/>
        <end position="182"/>
    </location>
</feature>
<dbReference type="GO" id="GO:0031201">
    <property type="term" value="C:SNARE complex"/>
    <property type="evidence" value="ECO:0007669"/>
    <property type="project" value="TreeGrafter"/>
</dbReference>
<evidence type="ECO:0000313" key="5">
    <source>
        <dbReference type="EMBL" id="NDV35829.1"/>
    </source>
</evidence>
<protein>
    <recommendedName>
        <fullName evidence="4">t-SNARE coiled-coil homology domain-containing protein</fullName>
    </recommendedName>
</protein>
<keyword evidence="3" id="KW-1133">Transmembrane helix</keyword>
<evidence type="ECO:0000256" key="2">
    <source>
        <dbReference type="SAM" id="Coils"/>
    </source>
</evidence>